<name>A0AA46TMX9_9ACTN</name>
<protein>
    <submittedName>
        <fullName evidence="8">Sulfatase</fullName>
    </submittedName>
</protein>
<feature type="chain" id="PRO_5041344842" evidence="6">
    <location>
        <begin position="33"/>
        <end position="563"/>
    </location>
</feature>
<dbReference type="InterPro" id="IPR000917">
    <property type="entry name" value="Sulfatase_N"/>
</dbReference>
<dbReference type="Pfam" id="PF00884">
    <property type="entry name" value="Sulfatase"/>
    <property type="match status" value="1"/>
</dbReference>
<dbReference type="AlphaFoldDB" id="A0AA46TMX9"/>
<feature type="signal peptide" evidence="6">
    <location>
        <begin position="1"/>
        <end position="32"/>
    </location>
</feature>
<reference evidence="8" key="1">
    <citation type="submission" date="2022-01" db="EMBL/GenBank/DDBJ databases">
        <title>Nocardioidaceae gen. sp. A5X3R13.</title>
        <authorList>
            <person name="Lopez Marin M.A."/>
            <person name="Uhlik O."/>
        </authorList>
    </citation>
    <scope>NUCLEOTIDE SEQUENCE</scope>
    <source>
        <strain evidence="8">A5X3R13</strain>
    </source>
</reference>
<organism evidence="8 9">
    <name type="scientific">Solicola gregarius</name>
    <dbReference type="NCBI Taxonomy" id="2908642"/>
    <lineage>
        <taxon>Bacteria</taxon>
        <taxon>Bacillati</taxon>
        <taxon>Actinomycetota</taxon>
        <taxon>Actinomycetes</taxon>
        <taxon>Propionibacteriales</taxon>
        <taxon>Nocardioidaceae</taxon>
        <taxon>Solicola</taxon>
    </lineage>
</organism>
<dbReference type="InterPro" id="IPR024607">
    <property type="entry name" value="Sulfatase_CS"/>
</dbReference>
<evidence type="ECO:0000256" key="1">
    <source>
        <dbReference type="ARBA" id="ARBA00008779"/>
    </source>
</evidence>
<dbReference type="PANTHER" id="PTHR43108">
    <property type="entry name" value="N-ACETYLGLUCOSAMINE-6-SULFATASE FAMILY MEMBER"/>
    <property type="match status" value="1"/>
</dbReference>
<dbReference type="GO" id="GO:0016787">
    <property type="term" value="F:hydrolase activity"/>
    <property type="evidence" value="ECO:0007669"/>
    <property type="project" value="UniProtKB-KW"/>
</dbReference>
<dbReference type="SUPFAM" id="SSF53649">
    <property type="entry name" value="Alkaline phosphatase-like"/>
    <property type="match status" value="1"/>
</dbReference>
<keyword evidence="3" id="KW-0378">Hydrolase</keyword>
<gene>
    <name evidence="8" type="ORF">L0C25_17765</name>
</gene>
<dbReference type="EMBL" id="CP094970">
    <property type="protein sequence ID" value="UYM07894.1"/>
    <property type="molecule type" value="Genomic_DNA"/>
</dbReference>
<evidence type="ECO:0000313" key="9">
    <source>
        <dbReference type="Proteomes" id="UP001164390"/>
    </source>
</evidence>
<dbReference type="InterPro" id="IPR017850">
    <property type="entry name" value="Alkaline_phosphatase_core_sf"/>
</dbReference>
<feature type="compositionally biased region" description="Basic and acidic residues" evidence="5">
    <location>
        <begin position="35"/>
        <end position="49"/>
    </location>
</feature>
<dbReference type="Proteomes" id="UP001164390">
    <property type="component" value="Chromosome"/>
</dbReference>
<evidence type="ECO:0000256" key="3">
    <source>
        <dbReference type="ARBA" id="ARBA00022801"/>
    </source>
</evidence>
<evidence type="ECO:0000256" key="5">
    <source>
        <dbReference type="SAM" id="MobiDB-lite"/>
    </source>
</evidence>
<proteinExistence type="inferred from homology"/>
<evidence type="ECO:0000313" key="8">
    <source>
        <dbReference type="EMBL" id="UYM07894.1"/>
    </source>
</evidence>
<keyword evidence="4" id="KW-0325">Glycoprotein</keyword>
<evidence type="ECO:0000256" key="2">
    <source>
        <dbReference type="ARBA" id="ARBA00022729"/>
    </source>
</evidence>
<dbReference type="PROSITE" id="PS00523">
    <property type="entry name" value="SULFATASE_1"/>
    <property type="match status" value="1"/>
</dbReference>
<accession>A0AA46TMX9</accession>
<feature type="domain" description="Sulfatase N-terminal" evidence="7">
    <location>
        <begin position="107"/>
        <end position="451"/>
    </location>
</feature>
<comment type="similarity">
    <text evidence="1">Belongs to the sulfatase family.</text>
</comment>
<dbReference type="KEGG" id="sgrg:L0C25_17765"/>
<feature type="region of interest" description="Disordered" evidence="5">
    <location>
        <begin position="333"/>
        <end position="357"/>
    </location>
</feature>
<evidence type="ECO:0000259" key="7">
    <source>
        <dbReference type="Pfam" id="PF00884"/>
    </source>
</evidence>
<dbReference type="PANTHER" id="PTHR43108:SF8">
    <property type="entry name" value="SD21168P"/>
    <property type="match status" value="1"/>
</dbReference>
<sequence>MVRRRILKSAVVGALLPAATLSSLLVTPSSPAHVPTKERQPLPDTRERANPCNAPWKRTPALEYDLGRLFELWRPAPRDGGATAGGQPTGKARPAPVAEPGPSGEQPNIVVFMVDDMRADELNGPWMRHTRSLIKAQGVDFVNSFSPIPLCGPARASFLTGKYSHNTGVRTNMSPRSSFDQLDDSNTLPVWLQKAGYTNAFLGKYINGYAEPSASRPGSYVPPGWDEWRASLGNGTYNYRKTRLSDNGKGTIDLTGRYQTSAYGEMGSAMVSELAAKSAPFYFNLSFTAPHTGGPHEPDDPGLKTPARLGSMRGKYDDRITTPGGVPGEPCNAGQPSAVSGKTPISPRQQGAITDVRRQRAESLATVDTAVKRVMGALEASGELDNTYVIFTSDNGFFLGEFRQRIGKKLPYEPSLRTPTIVRGPGIEPGIKREQAFSTIDFAPTIADMADARVGANVDGASMLKSATGKAKPWRRPILTDAGKLQGKLHYGIGVRMPGAFYGSYNDRRHTRQLFDISADPHENNNVIGDARYRRVSKTMARMLDRLRDCEGAVCREPWKTSE</sequence>
<evidence type="ECO:0000256" key="4">
    <source>
        <dbReference type="ARBA" id="ARBA00023180"/>
    </source>
</evidence>
<feature type="region of interest" description="Disordered" evidence="5">
    <location>
        <begin position="75"/>
        <end position="107"/>
    </location>
</feature>
<evidence type="ECO:0000256" key="6">
    <source>
        <dbReference type="SAM" id="SignalP"/>
    </source>
</evidence>
<feature type="region of interest" description="Disordered" evidence="5">
    <location>
        <begin position="27"/>
        <end position="56"/>
    </location>
</feature>
<dbReference type="CDD" id="cd16147">
    <property type="entry name" value="G6S"/>
    <property type="match status" value="1"/>
</dbReference>
<dbReference type="Gene3D" id="3.40.720.10">
    <property type="entry name" value="Alkaline Phosphatase, subunit A"/>
    <property type="match status" value="1"/>
</dbReference>
<keyword evidence="2 6" id="KW-0732">Signal</keyword>
<dbReference type="RefSeq" id="WP_271636855.1">
    <property type="nucleotide sequence ID" value="NZ_CP094970.1"/>
</dbReference>
<keyword evidence="9" id="KW-1185">Reference proteome</keyword>